<gene>
    <name evidence="3" type="ORF">SAMN05414137_13924</name>
</gene>
<keyword evidence="2" id="KW-0472">Membrane</keyword>
<keyword evidence="2" id="KW-0812">Transmembrane</keyword>
<dbReference type="RefSeq" id="WP_042444950.1">
    <property type="nucleotide sequence ID" value="NZ_BBPN01000008.1"/>
</dbReference>
<dbReference type="eggNOG" id="ENOG503138Q">
    <property type="taxonomic scope" value="Bacteria"/>
</dbReference>
<evidence type="ECO:0000256" key="2">
    <source>
        <dbReference type="SAM" id="Phobius"/>
    </source>
</evidence>
<name>A0A1H7ZZD4_STRJI</name>
<keyword evidence="2" id="KW-1133">Transmembrane helix</keyword>
<organism evidence="3 4">
    <name type="scientific">Streptacidiphilus jiangxiensis</name>
    <dbReference type="NCBI Taxonomy" id="235985"/>
    <lineage>
        <taxon>Bacteria</taxon>
        <taxon>Bacillati</taxon>
        <taxon>Actinomycetota</taxon>
        <taxon>Actinomycetes</taxon>
        <taxon>Kitasatosporales</taxon>
        <taxon>Streptomycetaceae</taxon>
        <taxon>Streptacidiphilus</taxon>
    </lineage>
</organism>
<feature type="transmembrane region" description="Helical" evidence="2">
    <location>
        <begin position="151"/>
        <end position="173"/>
    </location>
</feature>
<dbReference type="OrthoDB" id="3874222at2"/>
<dbReference type="Proteomes" id="UP000183015">
    <property type="component" value="Unassembled WGS sequence"/>
</dbReference>
<reference evidence="4" key="1">
    <citation type="submission" date="2016-10" db="EMBL/GenBank/DDBJ databases">
        <authorList>
            <person name="Varghese N."/>
        </authorList>
    </citation>
    <scope>NUCLEOTIDE SEQUENCE [LARGE SCALE GENOMIC DNA]</scope>
    <source>
        <strain evidence="4">DSM 45096 / BCRC 16803 / CGMCC 4.1857 / CIP 109030 / JCM 12277 / KCTC 19219 / NBRC 100920 / 33214</strain>
    </source>
</reference>
<evidence type="ECO:0000313" key="4">
    <source>
        <dbReference type="Proteomes" id="UP000183015"/>
    </source>
</evidence>
<proteinExistence type="predicted"/>
<feature type="transmembrane region" description="Helical" evidence="2">
    <location>
        <begin position="194"/>
        <end position="212"/>
    </location>
</feature>
<dbReference type="PRINTS" id="PR01036">
    <property type="entry name" value="TCRTETB"/>
</dbReference>
<sequence>MAGRKRVRGGGQKQRRGPEQNRPATGRGRPSLPSSRLGWAGILGLVVLLGVGIGASVGGVVAAGGIGTQLGLREGPELRMTVLACADSSTGKNTVTNCTGEGDPGRSGVTSGPWSLHDAGAHYRFGTVVDVRCTRSGDCTVIGLGGLSEDLAGLTLCLAFASFALTLGLGVLAARWFPERRAGRVLPGRRVIRGWLGVLGLLLLTSGVLAVLS</sequence>
<evidence type="ECO:0000313" key="3">
    <source>
        <dbReference type="EMBL" id="SEM63623.1"/>
    </source>
</evidence>
<feature type="transmembrane region" description="Helical" evidence="2">
    <location>
        <begin position="37"/>
        <end position="66"/>
    </location>
</feature>
<feature type="region of interest" description="Disordered" evidence="1">
    <location>
        <begin position="1"/>
        <end position="33"/>
    </location>
</feature>
<evidence type="ECO:0000256" key="1">
    <source>
        <dbReference type="SAM" id="MobiDB-lite"/>
    </source>
</evidence>
<dbReference type="EMBL" id="FOAZ01000039">
    <property type="protein sequence ID" value="SEM63623.1"/>
    <property type="molecule type" value="Genomic_DNA"/>
</dbReference>
<dbReference type="STRING" id="235985.SAMN05414137_13924"/>
<protein>
    <submittedName>
        <fullName evidence="3">Uncharacterized protein</fullName>
    </submittedName>
</protein>
<dbReference type="AlphaFoldDB" id="A0A1H7ZZD4"/>
<keyword evidence="4" id="KW-1185">Reference proteome</keyword>
<accession>A0A1H7ZZD4</accession>